<comment type="similarity">
    <text evidence="3">Belongs to the exportin family.</text>
</comment>
<reference evidence="10 11" key="1">
    <citation type="submission" date="2009-08" db="EMBL/GenBank/DDBJ databases">
        <title>The Genome Sequence of Spizellomyces punctatus strain DAOM BR117.</title>
        <authorList>
            <consortium name="The Broad Institute Genome Sequencing Platform"/>
            <person name="Russ C."/>
            <person name="Cuomo C."/>
            <person name="Shea T."/>
            <person name="Young S.K."/>
            <person name="Zeng Q."/>
            <person name="Koehrsen M."/>
            <person name="Haas B."/>
            <person name="Borodovsky M."/>
            <person name="Guigo R."/>
            <person name="Alvarado L."/>
            <person name="Berlin A."/>
            <person name="Bochicchio J."/>
            <person name="Borenstein D."/>
            <person name="Chapman S."/>
            <person name="Chen Z."/>
            <person name="Engels R."/>
            <person name="Freedman E."/>
            <person name="Gellesch M."/>
            <person name="Goldberg J."/>
            <person name="Griggs A."/>
            <person name="Gujja S."/>
            <person name="Heiman D."/>
            <person name="Hepburn T."/>
            <person name="Howarth C."/>
            <person name="Jen D."/>
            <person name="Larson L."/>
            <person name="Lewis B."/>
            <person name="Mehta T."/>
            <person name="Park D."/>
            <person name="Pearson M."/>
            <person name="Roberts A."/>
            <person name="Saif S."/>
            <person name="Shenoy N."/>
            <person name="Sisk P."/>
            <person name="Stolte C."/>
            <person name="Sykes S."/>
            <person name="Thomson T."/>
            <person name="Walk T."/>
            <person name="White J."/>
            <person name="Yandava C."/>
            <person name="Burger G."/>
            <person name="Gray M.W."/>
            <person name="Holland P.W.H."/>
            <person name="King N."/>
            <person name="Lang F.B.F."/>
            <person name="Roger A.J."/>
            <person name="Ruiz-Trillo I."/>
            <person name="Lander E."/>
            <person name="Nusbaum C."/>
        </authorList>
    </citation>
    <scope>NUCLEOTIDE SEQUENCE [LARGE SCALE GENOMIC DNA]</scope>
    <source>
        <strain evidence="10 11">DAOM BR117</strain>
    </source>
</reference>
<dbReference type="eggNOG" id="KOG4541">
    <property type="taxonomic scope" value="Eukaryota"/>
</dbReference>
<evidence type="ECO:0000256" key="2">
    <source>
        <dbReference type="ARBA" id="ARBA00004496"/>
    </source>
</evidence>
<dbReference type="GO" id="GO:0005643">
    <property type="term" value="C:nuclear pore"/>
    <property type="evidence" value="ECO:0007669"/>
    <property type="project" value="TreeGrafter"/>
</dbReference>
<evidence type="ECO:0000256" key="4">
    <source>
        <dbReference type="ARBA" id="ARBA00022448"/>
    </source>
</evidence>
<dbReference type="VEuPathDB" id="FungiDB:SPPG_04999"/>
<dbReference type="InterPro" id="IPR014877">
    <property type="entry name" value="XPO1_C_dom"/>
</dbReference>
<dbReference type="RefSeq" id="XP_016607652.1">
    <property type="nucleotide sequence ID" value="XM_016753238.1"/>
</dbReference>
<evidence type="ECO:0000256" key="8">
    <source>
        <dbReference type="ARBA" id="ARBA00040444"/>
    </source>
</evidence>
<evidence type="ECO:0000256" key="1">
    <source>
        <dbReference type="ARBA" id="ARBA00004123"/>
    </source>
</evidence>
<keyword evidence="7" id="KW-0539">Nucleus</keyword>
<dbReference type="InterPro" id="IPR016024">
    <property type="entry name" value="ARM-type_fold"/>
</dbReference>
<keyword evidence="11" id="KW-1185">Reference proteome</keyword>
<dbReference type="InterPro" id="IPR011989">
    <property type="entry name" value="ARM-like"/>
</dbReference>
<dbReference type="OMA" id="SCKSIFH"/>
<dbReference type="SUPFAM" id="SSF48371">
    <property type="entry name" value="ARM repeat"/>
    <property type="match status" value="1"/>
</dbReference>
<dbReference type="Pfam" id="PF08767">
    <property type="entry name" value="CRM1_C"/>
    <property type="match status" value="1"/>
</dbReference>
<protein>
    <recommendedName>
        <fullName evidence="8">Exportin-4</fullName>
    </recommendedName>
</protein>
<keyword evidence="6" id="KW-0653">Protein transport</keyword>
<dbReference type="AlphaFoldDB" id="A0A0L0HEV8"/>
<sequence>MRLLSLVKRAGLTKAHQPELLQESLSHKADSAAGERSQRALVEMDYQAAQARFEQACTEMTQPATREAGTKVMLEFRSTPNVLPLCKHIFETTQRDDVRFHVVTAIKEVAAREYALHPKVEIHGLRDWLLEYVVGKYDLLPPYVRNSTLSTVAVIVKRGWLEESRPDKETFFGRILALLNGEITHRQTGVALLSYMLDEFSSDRSSAVGLPYDFHIKSRRSFEEGELRHIFQILVQIIQHTLQVGPQIDNPPEFDFFTMSVAATEKILGWDFVKPCDNALQGRFERRQHVRDYLITANFPLSWREFIVRPDIIDMFFQLHHTMQEHDRLSDHTRQCLIHLAGLHGSVFCSANANGVLVEDQNGQRGYVAHFLKSFLKLLTRFLSTTTFDPDSGYGPELVGITSMAKRVLQNFPLTITGAVPEFLPFLNELGKLTVTCSRNTVGDSEEYCTEAADELLDLWAGLIRQIEDYMHEQAALRTTGAAPGLTFDLATLMTFLTSVAYHVFDTYVDSRLELAKLSVEDEVDNMKDEYLYEDQLLAVAIIGRVEPGKSIAKLQQLIADRMARLHEAFAGNQEQASQIPILLEHIHWLSLLSGHLLADSGRGEKPEIPRTLKGLSLHSRVDADPVVTLAMTLFKVFKLVSVEPDSPQFALCSPLVSETLLWFVERWTETYLFLDCREAASPSLVRAFGRQEGGQHVLDFILTMVQKNFVLWHGETDVLLQVVNLLNAFSRNTEVRNALLVSETFQGMISFFLDNLSRLPADVHSPLIENIATIATHATSADVRSHYFSGLSNAIEKRLLGILNHPQFLQIYQLPESIESVMSTMEMYGGLALAADESNTKEIFATISKYFDAFIKLLEVYRNVTEVEKYILLVFANLIRCQSFEELTPADCQKLYTAVLELLKTYAKNEVGKTRVLQAEREEELYEDVSCILELLAQLMASQYEGLAWSDILVKRKNKATVDVADVIFYGVNVVIPLITDQMLQFPELCKDYISLVSNLVRYFPDKLSSLPSELLSSLVRSLEFGMHNAISEVARSAFEAVTALALFGWDEQASSGMSLEFLHPYLDGLLQQTLEMFLFRDFDSGLMESAGEALFALALSRGDHYNTLTQHLISQQSQPHFARRLSDALQTLNTAIAETAQTPGAAERLRIARVEGFIGGPSAAWFSRYRERLEAFLMDVRGFLRVK</sequence>
<dbReference type="Gene3D" id="1.25.10.10">
    <property type="entry name" value="Leucine-rich Repeat Variant"/>
    <property type="match status" value="2"/>
</dbReference>
<dbReference type="GO" id="GO:0006611">
    <property type="term" value="P:protein export from nucleus"/>
    <property type="evidence" value="ECO:0007669"/>
    <property type="project" value="TreeGrafter"/>
</dbReference>
<evidence type="ECO:0000256" key="7">
    <source>
        <dbReference type="ARBA" id="ARBA00023242"/>
    </source>
</evidence>
<dbReference type="GO" id="GO:0005049">
    <property type="term" value="F:nuclear export signal receptor activity"/>
    <property type="evidence" value="ECO:0007669"/>
    <property type="project" value="InterPro"/>
</dbReference>
<dbReference type="GeneID" id="27688419"/>
<comment type="subcellular location">
    <subcellularLocation>
        <location evidence="2">Cytoplasm</location>
    </subcellularLocation>
    <subcellularLocation>
        <location evidence="1">Nucleus</location>
    </subcellularLocation>
</comment>
<name>A0A0L0HEV8_SPIPD</name>
<evidence type="ECO:0000259" key="9">
    <source>
        <dbReference type="Pfam" id="PF08767"/>
    </source>
</evidence>
<dbReference type="PANTHER" id="PTHR12596">
    <property type="entry name" value="EXPORTIN 4,7-RELATED"/>
    <property type="match status" value="1"/>
</dbReference>
<gene>
    <name evidence="10" type="ORF">SPPG_04999</name>
</gene>
<dbReference type="STRING" id="645134.A0A0L0HEV8"/>
<feature type="domain" description="Exportin-1 C-terminal" evidence="9">
    <location>
        <begin position="950"/>
        <end position="1092"/>
    </location>
</feature>
<proteinExistence type="inferred from homology"/>
<keyword evidence="5" id="KW-0963">Cytoplasm</keyword>
<evidence type="ECO:0000313" key="11">
    <source>
        <dbReference type="Proteomes" id="UP000053201"/>
    </source>
</evidence>
<dbReference type="GO" id="GO:0005737">
    <property type="term" value="C:cytoplasm"/>
    <property type="evidence" value="ECO:0007669"/>
    <property type="project" value="UniProtKB-SubCell"/>
</dbReference>
<accession>A0A0L0HEV8</accession>
<keyword evidence="4" id="KW-0813">Transport</keyword>
<evidence type="ECO:0000256" key="5">
    <source>
        <dbReference type="ARBA" id="ARBA00022490"/>
    </source>
</evidence>
<dbReference type="OrthoDB" id="5548448at2759"/>
<evidence type="ECO:0000256" key="6">
    <source>
        <dbReference type="ARBA" id="ARBA00022927"/>
    </source>
</evidence>
<organism evidence="10 11">
    <name type="scientific">Spizellomyces punctatus (strain DAOM BR117)</name>
    <dbReference type="NCBI Taxonomy" id="645134"/>
    <lineage>
        <taxon>Eukaryota</taxon>
        <taxon>Fungi</taxon>
        <taxon>Fungi incertae sedis</taxon>
        <taxon>Chytridiomycota</taxon>
        <taxon>Chytridiomycota incertae sedis</taxon>
        <taxon>Chytridiomycetes</taxon>
        <taxon>Spizellomycetales</taxon>
        <taxon>Spizellomycetaceae</taxon>
        <taxon>Spizellomyces</taxon>
    </lineage>
</organism>
<dbReference type="PANTHER" id="PTHR12596:SF1">
    <property type="entry name" value="EXPORTIN-4"/>
    <property type="match status" value="1"/>
</dbReference>
<evidence type="ECO:0000256" key="3">
    <source>
        <dbReference type="ARBA" id="ARBA00009466"/>
    </source>
</evidence>
<dbReference type="InterPro" id="IPR044189">
    <property type="entry name" value="XPO4/7-like"/>
</dbReference>
<dbReference type="Proteomes" id="UP000053201">
    <property type="component" value="Unassembled WGS sequence"/>
</dbReference>
<dbReference type="InParanoid" id="A0A0L0HEV8"/>
<dbReference type="EMBL" id="KQ257457">
    <property type="protein sequence ID" value="KNC99612.1"/>
    <property type="molecule type" value="Genomic_DNA"/>
</dbReference>
<evidence type="ECO:0000313" key="10">
    <source>
        <dbReference type="EMBL" id="KNC99612.1"/>
    </source>
</evidence>